<dbReference type="Proteomes" id="UP001165122">
    <property type="component" value="Unassembled WGS sequence"/>
</dbReference>
<protein>
    <submittedName>
        <fullName evidence="3">Uncharacterized protein</fullName>
    </submittedName>
</protein>
<keyword evidence="1" id="KW-0175">Coiled coil</keyword>
<organism evidence="3 4">
    <name type="scientific">Triparma laevis f. longispina</name>
    <dbReference type="NCBI Taxonomy" id="1714387"/>
    <lineage>
        <taxon>Eukaryota</taxon>
        <taxon>Sar</taxon>
        <taxon>Stramenopiles</taxon>
        <taxon>Ochrophyta</taxon>
        <taxon>Bolidophyceae</taxon>
        <taxon>Parmales</taxon>
        <taxon>Triparmaceae</taxon>
        <taxon>Triparma</taxon>
    </lineage>
</organism>
<reference evidence="4" key="1">
    <citation type="journal article" date="2023" name="Commun. Biol.">
        <title>Genome analysis of Parmales, the sister group of diatoms, reveals the evolutionary specialization of diatoms from phago-mixotrophs to photoautotrophs.</title>
        <authorList>
            <person name="Ban H."/>
            <person name="Sato S."/>
            <person name="Yoshikawa S."/>
            <person name="Yamada K."/>
            <person name="Nakamura Y."/>
            <person name="Ichinomiya M."/>
            <person name="Sato N."/>
            <person name="Blanc-Mathieu R."/>
            <person name="Endo H."/>
            <person name="Kuwata A."/>
            <person name="Ogata H."/>
        </authorList>
    </citation>
    <scope>NUCLEOTIDE SEQUENCE [LARGE SCALE GENOMIC DNA]</scope>
    <source>
        <strain evidence="4">NIES 3700</strain>
    </source>
</reference>
<feature type="compositionally biased region" description="Basic and acidic residues" evidence="2">
    <location>
        <begin position="508"/>
        <end position="520"/>
    </location>
</feature>
<comment type="caution">
    <text evidence="3">The sequence shown here is derived from an EMBL/GenBank/DDBJ whole genome shotgun (WGS) entry which is preliminary data.</text>
</comment>
<feature type="compositionally biased region" description="Acidic residues" evidence="2">
    <location>
        <begin position="484"/>
        <end position="507"/>
    </location>
</feature>
<name>A0A9W7ANC9_9STRA</name>
<keyword evidence="4" id="KW-1185">Reference proteome</keyword>
<evidence type="ECO:0000256" key="1">
    <source>
        <dbReference type="SAM" id="Coils"/>
    </source>
</evidence>
<feature type="region of interest" description="Disordered" evidence="2">
    <location>
        <begin position="1"/>
        <end position="42"/>
    </location>
</feature>
<evidence type="ECO:0000256" key="2">
    <source>
        <dbReference type="SAM" id="MobiDB-lite"/>
    </source>
</evidence>
<proteinExistence type="predicted"/>
<feature type="region of interest" description="Disordered" evidence="2">
    <location>
        <begin position="474"/>
        <end position="578"/>
    </location>
</feature>
<feature type="coiled-coil region" evidence="1">
    <location>
        <begin position="95"/>
        <end position="122"/>
    </location>
</feature>
<evidence type="ECO:0000313" key="3">
    <source>
        <dbReference type="EMBL" id="GMH74819.1"/>
    </source>
</evidence>
<feature type="region of interest" description="Disordered" evidence="2">
    <location>
        <begin position="336"/>
        <end position="355"/>
    </location>
</feature>
<feature type="compositionally biased region" description="Basic and acidic residues" evidence="2">
    <location>
        <begin position="558"/>
        <end position="578"/>
    </location>
</feature>
<feature type="compositionally biased region" description="Low complexity" evidence="2">
    <location>
        <begin position="539"/>
        <end position="551"/>
    </location>
</feature>
<sequence>MTRNDLIGGGNNSNNSEGLTDLDLEGNTSEGPFTNGPPTDASVDWSKYALSDGIGKLGVYYQYEKELKRDQSDRERIEKAMSKVKMLDRKIGIKEIEHESKIEEFKQEIDSLQSEVDAAAHEYMGMHGVAPPGSKLRGSPNTKNSQPLKIPEVDYYGDGPPSSRSSTSTRGGRVFLTDKMRGATPRTARSGLTSPAGSDVDGLKARRTKVGEGKEDWEDEDEEKLNRNKNKGEVGGVSIMERNKQLAARAGQSSLTMEEEARLKLLLGPDTEGDDDLNAKKGNGNQENQEDDVDLQNPYFKEVFGGADDSKRLREIDEKLEDIGALDNIIEDSRENAMDESKAKGEGVLRARARARAEKEKEKTLDSALSAIKGAPLPLVGGKAGELSAAITEDDIKNIVDETNLDLLHEQTDLADKTEIQVLLDGMKQDTDRQAEIRSAKVANARKEINDVVQMSKLSDLAYEPKQFAGEIGEIYQAPKVLPDYEDTEYYDVEGDAKEEEEEEEEKDGGGEGKEEKESKSDDDDKENTTQAQPATTKSSDLSMLMMEMESAQAKAGRSLDRADAANREANRELAEMK</sequence>
<dbReference type="EMBL" id="BRXW01000701">
    <property type="protein sequence ID" value="GMH74819.1"/>
    <property type="molecule type" value="Genomic_DNA"/>
</dbReference>
<feature type="compositionally biased region" description="Basic and acidic residues" evidence="2">
    <location>
        <begin position="201"/>
        <end position="214"/>
    </location>
</feature>
<dbReference type="OrthoDB" id="199862at2759"/>
<evidence type="ECO:0000313" key="4">
    <source>
        <dbReference type="Proteomes" id="UP001165122"/>
    </source>
</evidence>
<gene>
    <name evidence="3" type="ORF">TrLO_g3393</name>
</gene>
<feature type="region of interest" description="Disordered" evidence="2">
    <location>
        <begin position="126"/>
        <end position="297"/>
    </location>
</feature>
<feature type="compositionally biased region" description="Polar residues" evidence="2">
    <location>
        <begin position="529"/>
        <end position="538"/>
    </location>
</feature>
<accession>A0A9W7ANC9</accession>
<feature type="compositionally biased region" description="Low complexity" evidence="2">
    <location>
        <begin position="159"/>
        <end position="173"/>
    </location>
</feature>
<dbReference type="AlphaFoldDB" id="A0A9W7ANC9"/>